<sequence length="68" mass="7778">MESFILLELRPSLGYFTLRQKSETLHQSPVTRHPTLIISPPHPEVKECYPMGGASDFLLELIVRDLND</sequence>
<comment type="caution">
    <text evidence="1">The sequence shown here is derived from an EMBL/GenBank/DDBJ whole genome shotgun (WGS) entry which is preliminary data.</text>
</comment>
<accession>A0ABY3HQG9</accession>
<name>A0ABY3HQG9_9BACT</name>
<organism evidence="1 2">
    <name type="scientific">Algoriphagus ratkowskyi</name>
    <dbReference type="NCBI Taxonomy" id="57028"/>
    <lineage>
        <taxon>Bacteria</taxon>
        <taxon>Pseudomonadati</taxon>
        <taxon>Bacteroidota</taxon>
        <taxon>Cytophagia</taxon>
        <taxon>Cytophagales</taxon>
        <taxon>Cyclobacteriaceae</taxon>
        <taxon>Algoriphagus</taxon>
    </lineage>
</organism>
<dbReference type="RefSeq" id="WP_111357113.1">
    <property type="nucleotide sequence ID" value="NZ_MSSV01000005.1"/>
</dbReference>
<keyword evidence="2" id="KW-1185">Reference proteome</keyword>
<dbReference type="EMBL" id="VORV01000006">
    <property type="protein sequence ID" value="TXD77900.1"/>
    <property type="molecule type" value="Genomic_DNA"/>
</dbReference>
<evidence type="ECO:0000313" key="2">
    <source>
        <dbReference type="Proteomes" id="UP000321927"/>
    </source>
</evidence>
<gene>
    <name evidence="1" type="ORF">ESW18_11085</name>
</gene>
<proteinExistence type="predicted"/>
<protein>
    <submittedName>
        <fullName evidence="1">Uncharacterized protein</fullName>
    </submittedName>
</protein>
<reference evidence="1 2" key="1">
    <citation type="submission" date="2019-08" db="EMBL/GenBank/DDBJ databases">
        <title>Genome of Algoriphagus ratkowskyi IC026.</title>
        <authorList>
            <person name="Bowman J.P."/>
        </authorList>
    </citation>
    <scope>NUCLEOTIDE SEQUENCE [LARGE SCALE GENOMIC DNA]</scope>
    <source>
        <strain evidence="1 2">IC026</strain>
    </source>
</reference>
<dbReference type="Proteomes" id="UP000321927">
    <property type="component" value="Unassembled WGS sequence"/>
</dbReference>
<evidence type="ECO:0000313" key="1">
    <source>
        <dbReference type="EMBL" id="TXD77900.1"/>
    </source>
</evidence>